<proteinExistence type="predicted"/>
<name>A0A9D4DAN5_DREPO</name>
<accession>A0A9D4DAN5</accession>
<dbReference type="Proteomes" id="UP000828390">
    <property type="component" value="Unassembled WGS sequence"/>
</dbReference>
<dbReference type="AlphaFoldDB" id="A0A9D4DAN5"/>
<keyword evidence="2" id="KW-1185">Reference proteome</keyword>
<gene>
    <name evidence="1" type="ORF">DPMN_049045</name>
</gene>
<comment type="caution">
    <text evidence="1">The sequence shown here is derived from an EMBL/GenBank/DDBJ whole genome shotgun (WGS) entry which is preliminary data.</text>
</comment>
<sequence length="114" mass="12445">MFSDNWVYPKAIGINGVSPITLCDRPIIIILPASTDSLKFSFYALYLGNENAAKVDCPDPLLGSFNYTYTEKKVTYCANVNTATINACDAATFRTHVIVDNTGCTAKKPFYSSA</sequence>
<evidence type="ECO:0000313" key="2">
    <source>
        <dbReference type="Proteomes" id="UP000828390"/>
    </source>
</evidence>
<evidence type="ECO:0000313" key="1">
    <source>
        <dbReference type="EMBL" id="KAH3742306.1"/>
    </source>
</evidence>
<protein>
    <submittedName>
        <fullName evidence="1">Uncharacterized protein</fullName>
    </submittedName>
</protein>
<organism evidence="1 2">
    <name type="scientific">Dreissena polymorpha</name>
    <name type="common">Zebra mussel</name>
    <name type="synonym">Mytilus polymorpha</name>
    <dbReference type="NCBI Taxonomy" id="45954"/>
    <lineage>
        <taxon>Eukaryota</taxon>
        <taxon>Metazoa</taxon>
        <taxon>Spiralia</taxon>
        <taxon>Lophotrochozoa</taxon>
        <taxon>Mollusca</taxon>
        <taxon>Bivalvia</taxon>
        <taxon>Autobranchia</taxon>
        <taxon>Heteroconchia</taxon>
        <taxon>Euheterodonta</taxon>
        <taxon>Imparidentia</taxon>
        <taxon>Neoheterodontei</taxon>
        <taxon>Myida</taxon>
        <taxon>Dreissenoidea</taxon>
        <taxon>Dreissenidae</taxon>
        <taxon>Dreissena</taxon>
    </lineage>
</organism>
<reference evidence="1" key="2">
    <citation type="submission" date="2020-11" db="EMBL/GenBank/DDBJ databases">
        <authorList>
            <person name="McCartney M.A."/>
            <person name="Auch B."/>
            <person name="Kono T."/>
            <person name="Mallez S."/>
            <person name="Becker A."/>
            <person name="Gohl D.M."/>
            <person name="Silverstein K.A.T."/>
            <person name="Koren S."/>
            <person name="Bechman K.B."/>
            <person name="Herman A."/>
            <person name="Abrahante J.E."/>
            <person name="Garbe J."/>
        </authorList>
    </citation>
    <scope>NUCLEOTIDE SEQUENCE</scope>
    <source>
        <strain evidence="1">Duluth1</strain>
        <tissue evidence="1">Whole animal</tissue>
    </source>
</reference>
<reference evidence="1" key="1">
    <citation type="journal article" date="2019" name="bioRxiv">
        <title>The Genome of the Zebra Mussel, Dreissena polymorpha: A Resource for Invasive Species Research.</title>
        <authorList>
            <person name="McCartney M.A."/>
            <person name="Auch B."/>
            <person name="Kono T."/>
            <person name="Mallez S."/>
            <person name="Zhang Y."/>
            <person name="Obille A."/>
            <person name="Becker A."/>
            <person name="Abrahante J.E."/>
            <person name="Garbe J."/>
            <person name="Badalamenti J.P."/>
            <person name="Herman A."/>
            <person name="Mangelson H."/>
            <person name="Liachko I."/>
            <person name="Sullivan S."/>
            <person name="Sone E.D."/>
            <person name="Koren S."/>
            <person name="Silverstein K.A.T."/>
            <person name="Beckman K.B."/>
            <person name="Gohl D.M."/>
        </authorList>
    </citation>
    <scope>NUCLEOTIDE SEQUENCE</scope>
    <source>
        <strain evidence="1">Duluth1</strain>
        <tissue evidence="1">Whole animal</tissue>
    </source>
</reference>
<dbReference type="EMBL" id="JAIWYP010000011">
    <property type="protein sequence ID" value="KAH3742306.1"/>
    <property type="molecule type" value="Genomic_DNA"/>
</dbReference>